<name>A0ABT0RWE9_9SPHN</name>
<keyword evidence="2" id="KW-1185">Reference proteome</keyword>
<reference evidence="1 2" key="1">
    <citation type="submission" date="2022-05" db="EMBL/GenBank/DDBJ databases">
        <authorList>
            <person name="Jo J.-H."/>
            <person name="Im W.-T."/>
        </authorList>
    </citation>
    <scope>NUCLEOTIDE SEQUENCE [LARGE SCALE GENOMIC DNA]</scope>
    <source>
        <strain evidence="1 2">NSE70-1</strain>
    </source>
</reference>
<evidence type="ECO:0000313" key="1">
    <source>
        <dbReference type="EMBL" id="MCL6699158.1"/>
    </source>
</evidence>
<proteinExistence type="predicted"/>
<organism evidence="1 2">
    <name type="scientific">Sphingomonas caseinilyticus</name>
    <dbReference type="NCBI Taxonomy" id="2908205"/>
    <lineage>
        <taxon>Bacteria</taxon>
        <taxon>Pseudomonadati</taxon>
        <taxon>Pseudomonadota</taxon>
        <taxon>Alphaproteobacteria</taxon>
        <taxon>Sphingomonadales</taxon>
        <taxon>Sphingomonadaceae</taxon>
        <taxon>Sphingomonas</taxon>
    </lineage>
</organism>
<dbReference type="RefSeq" id="WP_249904559.1">
    <property type="nucleotide sequence ID" value="NZ_JAMGBA010000002.1"/>
</dbReference>
<sequence length="117" mass="12439">MGILIAAIALAAAQSAADPAPPASEHRLTPERIETVLAEAAAKRQASEQRAATTMEIADLEPLPPPQLHGEFGISAGTGGYREIFGTGVYPMGTDGVAAFSFDFVDFGNRSYRRNRY</sequence>
<gene>
    <name evidence="1" type="ORF">LZ496_10250</name>
</gene>
<dbReference type="EMBL" id="JAMGBA010000002">
    <property type="protein sequence ID" value="MCL6699158.1"/>
    <property type="molecule type" value="Genomic_DNA"/>
</dbReference>
<evidence type="ECO:0000313" key="2">
    <source>
        <dbReference type="Proteomes" id="UP001203410"/>
    </source>
</evidence>
<comment type="caution">
    <text evidence="1">The sequence shown here is derived from an EMBL/GenBank/DDBJ whole genome shotgun (WGS) entry which is preliminary data.</text>
</comment>
<protein>
    <submittedName>
        <fullName evidence="1">Uncharacterized protein</fullName>
    </submittedName>
</protein>
<accession>A0ABT0RWE9</accession>
<dbReference type="Proteomes" id="UP001203410">
    <property type="component" value="Unassembled WGS sequence"/>
</dbReference>